<organism evidence="4 5">
    <name type="scientific">Sphagnum jensenii</name>
    <dbReference type="NCBI Taxonomy" id="128206"/>
    <lineage>
        <taxon>Eukaryota</taxon>
        <taxon>Viridiplantae</taxon>
        <taxon>Streptophyta</taxon>
        <taxon>Embryophyta</taxon>
        <taxon>Bryophyta</taxon>
        <taxon>Sphagnophytina</taxon>
        <taxon>Sphagnopsida</taxon>
        <taxon>Sphagnales</taxon>
        <taxon>Sphagnaceae</taxon>
        <taxon>Sphagnum</taxon>
    </lineage>
</organism>
<evidence type="ECO:0000313" key="4">
    <source>
        <dbReference type="EMBL" id="CAK9877950.1"/>
    </source>
</evidence>
<evidence type="ECO:0008006" key="6">
    <source>
        <dbReference type="Google" id="ProtNLM"/>
    </source>
</evidence>
<evidence type="ECO:0000313" key="5">
    <source>
        <dbReference type="Proteomes" id="UP001497522"/>
    </source>
</evidence>
<protein>
    <recommendedName>
        <fullName evidence="6">Protein FAM184A/B N-terminal domain-containing protein</fullName>
    </recommendedName>
</protein>
<keyword evidence="1 2" id="KW-0175">Coiled coil</keyword>
<sequence length="988" mass="115098">MELEGTGRRSSRSSEQSLEAWAGLEDRMATKLAQLMRLLQHFNDVSKHDAQSENSDESPGEHESEIQDILRETASRVKAFKDAMTIEIYECRTQEAVEALAKQYDNEKRALQKELDSANSFMELLPVLTAALLLQREKQNEDRLKETHGSLAALNKHMQTLQRKVEELEKELTGKSHELETVSASLKKTIKIERQKIHTEQMLTNSLNKGQNELLIATQNHQLRESEIRDIYEEERISHQKYVEGMLALHREEINRLKVDHSNMVDDCCRTHASIEFGWRHQEQSLQKELLVAGQDKDSHFLETLSMRRKVQELEDLLKSTERSLNNGLLEMGIQAEQARADMEGALESAQSEVKQLVNELQYNIATTRKDLQVMSLDIKQLEKELLDSNAKFKVKEAEERQIRMELDLQQQQATAKISQLQMEGNAQGEWESWKYLLFLNPLHASERLKGEEVWSQLEDQKKCGRLQLASMEESLQRRRRDEEEHKSQLHSRHLSVLKEMDAKLQEQENKSLNYALASEKKVEKLQKRIEALENSVALFEDVFHALSEEVHQHTAQSEQACSALNEELQESHHRYLQLEQYAEHLKEETWARENQQVDEVSRVKQKIAEQERAYQEAMSSAQEGFSAELQQFADELQKLQSEHRQTLAETIQIHEEAAVLELGEKLGAYKQNSEYEFHNHCHHLSLEHERALQCQKDEITTLKLTLKIERERAKEDLEASKHADANALVARMVEVSEAAKYEIEGLQREHIRQLMEMSEKHHGSLEDSKREWRENLKLETQKMQDSFVQERRQVNEDHLQEVTKLEHKIAALQHENLDKEEKLAELEVCNQRQEKNHMDAQNELRAQHNLLISSMLERQRLDLQTQADVMVMELKMQHQSALEVCKEEVANMKLKMEESQAKMQAKCDKLQVRFENREPRPEDLAQIGALKEAIEKKDAAIKRKQVENNQIKLELLNREETYNKLFGNTPKVQQVVSATRISPFQFS</sequence>
<feature type="region of interest" description="Disordered" evidence="3">
    <location>
        <begin position="46"/>
        <end position="66"/>
    </location>
</feature>
<feature type="coiled-coil region" evidence="2">
    <location>
        <begin position="311"/>
        <end position="424"/>
    </location>
</feature>
<evidence type="ECO:0000256" key="2">
    <source>
        <dbReference type="SAM" id="Coils"/>
    </source>
</evidence>
<dbReference type="PANTHER" id="PTHR18870:SF9">
    <property type="entry name" value="PROTEIN TAG-278-RELATED"/>
    <property type="match status" value="1"/>
</dbReference>
<proteinExistence type="predicted"/>
<name>A0ABP1BQI2_9BRYO</name>
<accession>A0ABP1BQI2</accession>
<gene>
    <name evidence="4" type="ORF">CSSPJE1EN2_LOCUS19775</name>
</gene>
<feature type="coiled-coil region" evidence="2">
    <location>
        <begin position="151"/>
        <end position="185"/>
    </location>
</feature>
<dbReference type="PANTHER" id="PTHR18870">
    <property type="entry name" value="PROTEIN TAG-278-RELATED"/>
    <property type="match status" value="1"/>
</dbReference>
<dbReference type="EMBL" id="OZ023707">
    <property type="protein sequence ID" value="CAK9877950.1"/>
    <property type="molecule type" value="Genomic_DNA"/>
</dbReference>
<dbReference type="Proteomes" id="UP001497522">
    <property type="component" value="Chromosome 6"/>
</dbReference>
<feature type="compositionally biased region" description="Basic and acidic residues" evidence="3">
    <location>
        <begin position="475"/>
        <end position="488"/>
    </location>
</feature>
<feature type="coiled-coil region" evidence="2">
    <location>
        <begin position="601"/>
        <end position="650"/>
    </location>
</feature>
<feature type="coiled-coil region" evidence="2">
    <location>
        <begin position="516"/>
        <end position="550"/>
    </location>
</feature>
<evidence type="ECO:0000256" key="1">
    <source>
        <dbReference type="ARBA" id="ARBA00023054"/>
    </source>
</evidence>
<evidence type="ECO:0000256" key="3">
    <source>
        <dbReference type="SAM" id="MobiDB-lite"/>
    </source>
</evidence>
<feature type="region of interest" description="Disordered" evidence="3">
    <location>
        <begin position="475"/>
        <end position="495"/>
    </location>
</feature>
<reference evidence="4" key="1">
    <citation type="submission" date="2024-03" db="EMBL/GenBank/DDBJ databases">
        <authorList>
            <consortium name="ELIXIR-Norway"/>
            <consortium name="Elixir Norway"/>
        </authorList>
    </citation>
    <scope>NUCLEOTIDE SEQUENCE</scope>
</reference>
<feature type="coiled-coil region" evidence="2">
    <location>
        <begin position="94"/>
        <end position="121"/>
    </location>
</feature>
<feature type="coiled-coil region" evidence="2">
    <location>
        <begin position="796"/>
        <end position="851"/>
    </location>
</feature>
<keyword evidence="5" id="KW-1185">Reference proteome</keyword>